<name>A0A0L0FVB7_9EUKA</name>
<feature type="non-terminal residue" evidence="1">
    <location>
        <position position="110"/>
    </location>
</feature>
<dbReference type="RefSeq" id="XP_014154461.1">
    <property type="nucleotide sequence ID" value="XM_014298986.1"/>
</dbReference>
<sequence>MIWLPIDIPRPSARTSDILLPRSCSPIRKRSTTEQIQTAIQDPCGLSSQTSYPLATYPGQSAILPVSLPSSRSQCDGRPDSVYTLWDVRYLNVSVWLSETEKYDLIKSDD</sequence>
<protein>
    <submittedName>
        <fullName evidence="1">Uncharacterized protein</fullName>
    </submittedName>
</protein>
<accession>A0A0L0FVB7</accession>
<reference evidence="1 2" key="1">
    <citation type="submission" date="2011-02" db="EMBL/GenBank/DDBJ databases">
        <title>The Genome Sequence of Sphaeroforma arctica JP610.</title>
        <authorList>
            <consortium name="The Broad Institute Genome Sequencing Platform"/>
            <person name="Russ C."/>
            <person name="Cuomo C."/>
            <person name="Young S.K."/>
            <person name="Zeng Q."/>
            <person name="Gargeya S."/>
            <person name="Alvarado L."/>
            <person name="Berlin A."/>
            <person name="Chapman S.B."/>
            <person name="Chen Z."/>
            <person name="Freedman E."/>
            <person name="Gellesch M."/>
            <person name="Goldberg J."/>
            <person name="Griggs A."/>
            <person name="Gujja S."/>
            <person name="Heilman E."/>
            <person name="Heiman D."/>
            <person name="Howarth C."/>
            <person name="Mehta T."/>
            <person name="Neiman D."/>
            <person name="Pearson M."/>
            <person name="Roberts A."/>
            <person name="Saif S."/>
            <person name="Shea T."/>
            <person name="Shenoy N."/>
            <person name="Sisk P."/>
            <person name="Stolte C."/>
            <person name="Sykes S."/>
            <person name="White J."/>
            <person name="Yandava C."/>
            <person name="Burger G."/>
            <person name="Gray M.W."/>
            <person name="Holland P.W.H."/>
            <person name="King N."/>
            <person name="Lang F.B.F."/>
            <person name="Roger A.J."/>
            <person name="Ruiz-Trillo I."/>
            <person name="Haas B."/>
            <person name="Nusbaum C."/>
            <person name="Birren B."/>
        </authorList>
    </citation>
    <scope>NUCLEOTIDE SEQUENCE [LARGE SCALE GENOMIC DNA]</scope>
    <source>
        <strain evidence="1 2">JP610</strain>
    </source>
</reference>
<dbReference type="EMBL" id="KQ242135">
    <property type="protein sequence ID" value="KNC80559.1"/>
    <property type="molecule type" value="Genomic_DNA"/>
</dbReference>
<evidence type="ECO:0000313" key="1">
    <source>
        <dbReference type="EMBL" id="KNC80559.1"/>
    </source>
</evidence>
<keyword evidence="2" id="KW-1185">Reference proteome</keyword>
<gene>
    <name evidence="1" type="ORF">SARC_07077</name>
</gene>
<proteinExistence type="predicted"/>
<organism evidence="1 2">
    <name type="scientific">Sphaeroforma arctica JP610</name>
    <dbReference type="NCBI Taxonomy" id="667725"/>
    <lineage>
        <taxon>Eukaryota</taxon>
        <taxon>Ichthyosporea</taxon>
        <taxon>Ichthyophonida</taxon>
        <taxon>Sphaeroforma</taxon>
    </lineage>
</organism>
<dbReference type="GeneID" id="25907581"/>
<evidence type="ECO:0000313" key="2">
    <source>
        <dbReference type="Proteomes" id="UP000054560"/>
    </source>
</evidence>
<dbReference type="AlphaFoldDB" id="A0A0L0FVB7"/>
<dbReference type="Proteomes" id="UP000054560">
    <property type="component" value="Unassembled WGS sequence"/>
</dbReference>